<evidence type="ECO:0000313" key="3">
    <source>
        <dbReference type="EMBL" id="KAL2812718.1"/>
    </source>
</evidence>
<dbReference type="PANTHER" id="PTHR24148">
    <property type="entry name" value="ANKYRIN REPEAT DOMAIN-CONTAINING PROTEIN 39 HOMOLOG-RELATED"/>
    <property type="match status" value="1"/>
</dbReference>
<gene>
    <name evidence="3" type="ORF">BJX63DRAFT_432418</name>
</gene>
<keyword evidence="4" id="KW-1185">Reference proteome</keyword>
<comment type="caution">
    <text evidence="3">The sequence shown here is derived from an EMBL/GenBank/DDBJ whole genome shotgun (WGS) entry which is preliminary data.</text>
</comment>
<evidence type="ECO:0000313" key="4">
    <source>
        <dbReference type="Proteomes" id="UP001610334"/>
    </source>
</evidence>
<dbReference type="Pfam" id="PF06985">
    <property type="entry name" value="HET"/>
    <property type="match status" value="1"/>
</dbReference>
<evidence type="ECO:0000259" key="2">
    <source>
        <dbReference type="Pfam" id="PF06985"/>
    </source>
</evidence>
<feature type="compositionally biased region" description="Basic and acidic residues" evidence="1">
    <location>
        <begin position="1"/>
        <end position="21"/>
    </location>
</feature>
<dbReference type="EMBL" id="JBFXLT010000045">
    <property type="protein sequence ID" value="KAL2812718.1"/>
    <property type="molecule type" value="Genomic_DNA"/>
</dbReference>
<dbReference type="Proteomes" id="UP001610334">
    <property type="component" value="Unassembled WGS sequence"/>
</dbReference>
<dbReference type="InterPro" id="IPR010730">
    <property type="entry name" value="HET"/>
</dbReference>
<name>A0ABR4HB77_9EURO</name>
<reference evidence="3 4" key="1">
    <citation type="submission" date="2024-07" db="EMBL/GenBank/DDBJ databases">
        <title>Section-level genome sequencing and comparative genomics of Aspergillus sections Usti and Cavernicolus.</title>
        <authorList>
            <consortium name="Lawrence Berkeley National Laboratory"/>
            <person name="Nybo J.L."/>
            <person name="Vesth T.C."/>
            <person name="Theobald S."/>
            <person name="Frisvad J.C."/>
            <person name="Larsen T.O."/>
            <person name="Kjaerboelling I."/>
            <person name="Rothschild-Mancinelli K."/>
            <person name="Lyhne E.K."/>
            <person name="Kogle M.E."/>
            <person name="Barry K."/>
            <person name="Clum A."/>
            <person name="Na H."/>
            <person name="Ledsgaard L."/>
            <person name="Lin J."/>
            <person name="Lipzen A."/>
            <person name="Kuo A."/>
            <person name="Riley R."/>
            <person name="Mondo S."/>
            <person name="Labutti K."/>
            <person name="Haridas S."/>
            <person name="Pangalinan J."/>
            <person name="Salamov A.A."/>
            <person name="Simmons B.A."/>
            <person name="Magnuson J.K."/>
            <person name="Chen J."/>
            <person name="Drula E."/>
            <person name="Henrissat B."/>
            <person name="Wiebenga A."/>
            <person name="Lubbers R.J."/>
            <person name="Gomes A.C."/>
            <person name="Makela M.R."/>
            <person name="Stajich J."/>
            <person name="Grigoriev I.V."/>
            <person name="Mortensen U.H."/>
            <person name="De Vries R.P."/>
            <person name="Baker S.E."/>
            <person name="Andersen M.R."/>
        </authorList>
    </citation>
    <scope>NUCLEOTIDE SEQUENCE [LARGE SCALE GENOMIC DNA]</scope>
    <source>
        <strain evidence="3 4">CBS 588.65</strain>
    </source>
</reference>
<evidence type="ECO:0000256" key="1">
    <source>
        <dbReference type="SAM" id="MobiDB-lite"/>
    </source>
</evidence>
<accession>A0ABR4HB77</accession>
<dbReference type="InterPro" id="IPR052895">
    <property type="entry name" value="HetReg/Transcr_Mod"/>
</dbReference>
<sequence length="738" mass="82190">MPGKQRFTDRLRRIFMSERKPPSQPPSQTRPVEQSQEPVNEPSGVSSSNVKPTQADEDKFPDISPALITNYRGHWCCFDYTDDDEESALVGVGSPPPNDFDNETRRKWGSHATFAPEFLGAKIFAPNWMPDAEYRLPTFLYDLVARRVIETSTLSEPEKTRYATISHVWGDSGIELDGTPYGVPGPIPIRNEEKLIQILEAARILVGERYIWMDILCLNRGFPYSSMRQAEVADMGRYFRNATGCFVWLDDAFEDCGSAWAEDVLDSLAGINALFKLDRQGMSTSPASEASDVLGLRGAGVTTQEMGGAEARECIRKVRKVEQAPWFRRVWTLQEAVIPKDFLICTPEHYMISCSMLLQSVAMVDVTARRLLKEGAMEGVEIIQELHGSEVYKILKLRQLYQNGEVGFWHIAQAVRSRSCTIENDRVIGVSGMLQRTYPVFDHRMELESLWDETWEQAILESDFSALLYLGERPSMFSMFADAVSGMPFISIGGKPNSPPKETHRLKLVDGIAMKDVGCDHVRDVTGIMCTILEGPLAEWANTQPGFADWGMKTHQAFATAWGLPAHTESIKRKNGEIADHSPGAYAAYLSLAPSYATPMLGRLENETFSRNVKRLLPRALLRRLRILHLLLGVNHGKHAVVLLQMANSEPQVGIISEPPDETVIALTPSSYHDRPGPGCLLVKVLEDGVFHKIGIGLGKAVKADSFVSGQIIPPPRLPGPWVYASSIERPKQGSFAV</sequence>
<feature type="compositionally biased region" description="Polar residues" evidence="1">
    <location>
        <begin position="26"/>
        <end position="52"/>
    </location>
</feature>
<organism evidence="3 4">
    <name type="scientific">Aspergillus granulosus</name>
    <dbReference type="NCBI Taxonomy" id="176169"/>
    <lineage>
        <taxon>Eukaryota</taxon>
        <taxon>Fungi</taxon>
        <taxon>Dikarya</taxon>
        <taxon>Ascomycota</taxon>
        <taxon>Pezizomycotina</taxon>
        <taxon>Eurotiomycetes</taxon>
        <taxon>Eurotiomycetidae</taxon>
        <taxon>Eurotiales</taxon>
        <taxon>Aspergillaceae</taxon>
        <taxon>Aspergillus</taxon>
        <taxon>Aspergillus subgen. Nidulantes</taxon>
    </lineage>
</organism>
<dbReference type="PANTHER" id="PTHR24148:SF64">
    <property type="entry name" value="HETEROKARYON INCOMPATIBILITY DOMAIN-CONTAINING PROTEIN"/>
    <property type="match status" value="1"/>
</dbReference>
<proteinExistence type="predicted"/>
<feature type="region of interest" description="Disordered" evidence="1">
    <location>
        <begin position="1"/>
        <end position="61"/>
    </location>
</feature>
<feature type="domain" description="Heterokaryon incompatibility" evidence="2">
    <location>
        <begin position="162"/>
        <end position="335"/>
    </location>
</feature>
<protein>
    <submittedName>
        <fullName evidence="3">Heterokaryon incompatibility protein-domain-containing protein</fullName>
    </submittedName>
</protein>